<feature type="signal peptide" evidence="1">
    <location>
        <begin position="1"/>
        <end position="17"/>
    </location>
</feature>
<evidence type="ECO:0000313" key="2">
    <source>
        <dbReference type="Proteomes" id="UP000887566"/>
    </source>
</evidence>
<feature type="chain" id="PRO_5037089973" evidence="1">
    <location>
        <begin position="18"/>
        <end position="282"/>
    </location>
</feature>
<proteinExistence type="predicted"/>
<keyword evidence="1" id="KW-0732">Signal</keyword>
<dbReference type="WBParaSite" id="PSAMB.scaffold357size68506.g5160.t1">
    <property type="protein sequence ID" value="PSAMB.scaffold357size68506.g5160.t1"/>
    <property type="gene ID" value="PSAMB.scaffold357size68506.g5160"/>
</dbReference>
<accession>A0A914WAP8</accession>
<name>A0A914WAP8_9BILA</name>
<dbReference type="AlphaFoldDB" id="A0A914WAP8"/>
<organism evidence="2 3">
    <name type="scientific">Plectus sambesii</name>
    <dbReference type="NCBI Taxonomy" id="2011161"/>
    <lineage>
        <taxon>Eukaryota</taxon>
        <taxon>Metazoa</taxon>
        <taxon>Ecdysozoa</taxon>
        <taxon>Nematoda</taxon>
        <taxon>Chromadorea</taxon>
        <taxon>Plectida</taxon>
        <taxon>Plectina</taxon>
        <taxon>Plectoidea</taxon>
        <taxon>Plectidae</taxon>
        <taxon>Plectus</taxon>
    </lineage>
</organism>
<keyword evidence="2" id="KW-1185">Reference proteome</keyword>
<evidence type="ECO:0000313" key="3">
    <source>
        <dbReference type="WBParaSite" id="PSAMB.scaffold357size68506.g5160.t1"/>
    </source>
</evidence>
<sequence length="282" mass="31329">MIFALTLLLSVASIAFCEENVYRTAFDTGVLLANGPDEIQAPKSCESDCAKALEVEMVLQGIPFDENLLSALNDSTSFDSICSFYEQQLTTCFAKCPQRPANAVVALLQLVCVDKRQALIENSECAAQMESTMTEMCVNNCLRRQRVTKRNSPIAARQQDTCTRSHCIIKCLGAQLTECDLAELKGVYELMSGAQMLMGFQRENALELTAERLRSTDLPAKCRSLMQASHAVMRNVVVPQNSEDSPNIEISELEELKLQNALAMLDKESKELNVEIKKMQLQ</sequence>
<reference evidence="3" key="1">
    <citation type="submission" date="2022-11" db="UniProtKB">
        <authorList>
            <consortium name="WormBaseParasite"/>
        </authorList>
    </citation>
    <scope>IDENTIFICATION</scope>
</reference>
<evidence type="ECO:0000256" key="1">
    <source>
        <dbReference type="SAM" id="SignalP"/>
    </source>
</evidence>
<protein>
    <submittedName>
        <fullName evidence="3">Chondroitin proteoglycan 4 domain-containing protein</fullName>
    </submittedName>
</protein>
<dbReference type="Proteomes" id="UP000887566">
    <property type="component" value="Unplaced"/>
</dbReference>